<organism evidence="2 3">
    <name type="scientific">Ooceraea biroi</name>
    <name type="common">Clonal raider ant</name>
    <name type="synonym">Cerapachys biroi</name>
    <dbReference type="NCBI Taxonomy" id="2015173"/>
    <lineage>
        <taxon>Eukaryota</taxon>
        <taxon>Metazoa</taxon>
        <taxon>Ecdysozoa</taxon>
        <taxon>Arthropoda</taxon>
        <taxon>Hexapoda</taxon>
        <taxon>Insecta</taxon>
        <taxon>Pterygota</taxon>
        <taxon>Neoptera</taxon>
        <taxon>Endopterygota</taxon>
        <taxon>Hymenoptera</taxon>
        <taxon>Apocrita</taxon>
        <taxon>Aculeata</taxon>
        <taxon>Formicoidea</taxon>
        <taxon>Formicidae</taxon>
        <taxon>Dorylinae</taxon>
        <taxon>Ooceraea</taxon>
    </lineage>
</organism>
<accession>A0A026WBI0</accession>
<dbReference type="AlphaFoldDB" id="A0A026WBI0"/>
<keyword evidence="1" id="KW-0812">Transmembrane</keyword>
<evidence type="ECO:0000313" key="2">
    <source>
        <dbReference type="EMBL" id="EZA53415.1"/>
    </source>
</evidence>
<name>A0A026WBI0_OOCBI</name>
<sequence>MKIHASMWRGNRKQRDSMINFDWLYRLIGVQVKMIVVLVTFLRHISLLNRGRVNAQSVMKGTGSHVSATGMSMLRRKKYTSLN</sequence>
<reference evidence="2 3" key="1">
    <citation type="journal article" date="2014" name="Curr. Biol.">
        <title>The genome of the clonal raider ant Cerapachys biroi.</title>
        <authorList>
            <person name="Oxley P.R."/>
            <person name="Ji L."/>
            <person name="Fetter-Pruneda I."/>
            <person name="McKenzie S.K."/>
            <person name="Li C."/>
            <person name="Hu H."/>
            <person name="Zhang G."/>
            <person name="Kronauer D.J."/>
        </authorList>
    </citation>
    <scope>NUCLEOTIDE SEQUENCE [LARGE SCALE GENOMIC DNA]</scope>
</reference>
<dbReference type="Proteomes" id="UP000053097">
    <property type="component" value="Unassembled WGS sequence"/>
</dbReference>
<feature type="transmembrane region" description="Helical" evidence="1">
    <location>
        <begin position="23"/>
        <end position="42"/>
    </location>
</feature>
<keyword evidence="1" id="KW-0472">Membrane</keyword>
<dbReference type="EMBL" id="KK107293">
    <property type="protein sequence ID" value="EZA53415.1"/>
    <property type="molecule type" value="Genomic_DNA"/>
</dbReference>
<protein>
    <submittedName>
        <fullName evidence="2">Uncharacterized protein</fullName>
    </submittedName>
</protein>
<evidence type="ECO:0000256" key="1">
    <source>
        <dbReference type="SAM" id="Phobius"/>
    </source>
</evidence>
<proteinExistence type="predicted"/>
<keyword evidence="1" id="KW-1133">Transmembrane helix</keyword>
<evidence type="ECO:0000313" key="3">
    <source>
        <dbReference type="Proteomes" id="UP000053097"/>
    </source>
</evidence>
<gene>
    <name evidence="2" type="ORF">X777_06496</name>
</gene>
<keyword evidence="3" id="KW-1185">Reference proteome</keyword>